<dbReference type="InterPro" id="IPR036956">
    <property type="entry name" value="Impact_N_sf"/>
</dbReference>
<comment type="caution">
    <text evidence="3">The sequence shown here is derived from an EMBL/GenBank/DDBJ whole genome shotgun (WGS) entry which is preliminary data.</text>
</comment>
<evidence type="ECO:0000259" key="2">
    <source>
        <dbReference type="Pfam" id="PF01205"/>
    </source>
</evidence>
<evidence type="ECO:0000313" key="3">
    <source>
        <dbReference type="EMBL" id="HGT48856.1"/>
    </source>
</evidence>
<feature type="domain" description="Impact N-terminal" evidence="2">
    <location>
        <begin position="29"/>
        <end position="130"/>
    </location>
</feature>
<evidence type="ECO:0000256" key="1">
    <source>
        <dbReference type="ARBA" id="ARBA00007665"/>
    </source>
</evidence>
<protein>
    <submittedName>
        <fullName evidence="3">YigZ family protein</fullName>
    </submittedName>
</protein>
<accession>A0A832G7T2</accession>
<dbReference type="InterPro" id="IPR035647">
    <property type="entry name" value="EFG_III/V"/>
</dbReference>
<dbReference type="SUPFAM" id="SSF54211">
    <property type="entry name" value="Ribosomal protein S5 domain 2-like"/>
    <property type="match status" value="1"/>
</dbReference>
<comment type="similarity">
    <text evidence="1">Belongs to the IMPACT family.</text>
</comment>
<dbReference type="AlphaFoldDB" id="A0A832G7T2"/>
<dbReference type="Pfam" id="PF01205">
    <property type="entry name" value="Impact_N"/>
    <property type="match status" value="1"/>
</dbReference>
<reference evidence="3" key="1">
    <citation type="journal article" date="2020" name="mSystems">
        <title>Genome- and Community-Level Interaction Insights into Carbon Utilization and Element Cycling Functions of Hydrothermarchaeota in Hydrothermal Sediment.</title>
        <authorList>
            <person name="Zhou Z."/>
            <person name="Liu Y."/>
            <person name="Xu W."/>
            <person name="Pan J."/>
            <person name="Luo Z.H."/>
            <person name="Li M."/>
        </authorList>
    </citation>
    <scope>NUCLEOTIDE SEQUENCE [LARGE SCALE GENOMIC DNA]</scope>
    <source>
        <strain evidence="3">SpSt-500</strain>
    </source>
</reference>
<dbReference type="InterPro" id="IPR001498">
    <property type="entry name" value="Impact_N"/>
</dbReference>
<dbReference type="PROSITE" id="PS00910">
    <property type="entry name" value="UPF0029"/>
    <property type="match status" value="1"/>
</dbReference>
<dbReference type="GO" id="GO:0006446">
    <property type="term" value="P:regulation of translational initiation"/>
    <property type="evidence" value="ECO:0007669"/>
    <property type="project" value="TreeGrafter"/>
</dbReference>
<proteinExistence type="inferred from homology"/>
<dbReference type="PANTHER" id="PTHR16301">
    <property type="entry name" value="IMPACT-RELATED"/>
    <property type="match status" value="1"/>
</dbReference>
<dbReference type="InterPro" id="IPR020568">
    <property type="entry name" value="Ribosomal_Su5_D2-typ_SF"/>
</dbReference>
<gene>
    <name evidence="3" type="ORF">ENS56_12535</name>
</gene>
<dbReference type="GO" id="GO:0005737">
    <property type="term" value="C:cytoplasm"/>
    <property type="evidence" value="ECO:0007669"/>
    <property type="project" value="TreeGrafter"/>
</dbReference>
<dbReference type="SUPFAM" id="SSF54980">
    <property type="entry name" value="EF-G C-terminal domain-like"/>
    <property type="match status" value="1"/>
</dbReference>
<name>A0A832G7T2_9BACT</name>
<dbReference type="InterPro" id="IPR020569">
    <property type="entry name" value="UPF0029_Impact_CS"/>
</dbReference>
<organism evidence="3">
    <name type="scientific">Ignavibacterium album</name>
    <dbReference type="NCBI Taxonomy" id="591197"/>
    <lineage>
        <taxon>Bacteria</taxon>
        <taxon>Pseudomonadati</taxon>
        <taxon>Ignavibacteriota</taxon>
        <taxon>Ignavibacteria</taxon>
        <taxon>Ignavibacteriales</taxon>
        <taxon>Ignavibacteriaceae</taxon>
        <taxon>Ignavibacterium</taxon>
    </lineage>
</organism>
<dbReference type="Gene3D" id="3.30.230.30">
    <property type="entry name" value="Impact, N-terminal domain"/>
    <property type="match status" value="1"/>
</dbReference>
<dbReference type="EMBL" id="DSVI01000020">
    <property type="protein sequence ID" value="HGT48856.1"/>
    <property type="molecule type" value="Genomic_DNA"/>
</dbReference>
<dbReference type="InterPro" id="IPR023582">
    <property type="entry name" value="Impact"/>
</dbReference>
<dbReference type="PANTHER" id="PTHR16301:SF20">
    <property type="entry name" value="IMPACT FAMILY MEMBER YIGZ"/>
    <property type="match status" value="1"/>
</dbReference>
<sequence length="217" mass="24980">MHLTTFSSKSLPKQFNTVLEFNESVYKEKSSEFIAQIYYVESFEQADEFLEKVRKKYFDANHHCYAIKLISGDARSSDDGEPKGTAGLRILNAIEHFDLMNVMIIVIRYFGGTKLGVGPLGKAYYQSSFEIIEKSKIVKMILYQLISVQLEFNYVSQFHRIVNNLEGIIDKSEYTELANFSLLIKPEYVNKFVNESNNATNGKARIQILQSYTYIKS</sequence>